<keyword evidence="3" id="KW-1185">Reference proteome</keyword>
<sequence>MKEREEFRLLGVARSGPRVVASSATAPIQVPTLANLQFPAALQPPRGATLASRRIEFYISSSSQSRPKASISYDHSSSSTYLVLSILPNLKPLPPPHPSIPQASVSLFLSLALFPTVHNYNSTIFEQKSSTPSLSPAQFAHGQLTTHSPLTQQPATEASHNYNSHTRSSTPSQMA</sequence>
<protein>
    <submittedName>
        <fullName evidence="2">Uncharacterized protein</fullName>
    </submittedName>
</protein>
<gene>
    <name evidence="2" type="ORF">R1flu_015328</name>
</gene>
<dbReference type="EMBL" id="JBHFFA010000004">
    <property type="protein sequence ID" value="KAL2630642.1"/>
    <property type="molecule type" value="Genomic_DNA"/>
</dbReference>
<reference evidence="2 3" key="1">
    <citation type="submission" date="2024-09" db="EMBL/GenBank/DDBJ databases">
        <title>Chromosome-scale assembly of Riccia fluitans.</title>
        <authorList>
            <person name="Paukszto L."/>
            <person name="Sawicki J."/>
            <person name="Karawczyk K."/>
            <person name="Piernik-Szablinska J."/>
            <person name="Szczecinska M."/>
            <person name="Mazdziarz M."/>
        </authorList>
    </citation>
    <scope>NUCLEOTIDE SEQUENCE [LARGE SCALE GENOMIC DNA]</scope>
    <source>
        <strain evidence="2">Rf_01</strain>
        <tissue evidence="2">Aerial parts of the thallus</tissue>
    </source>
</reference>
<dbReference type="AlphaFoldDB" id="A0ABD1YLS2"/>
<feature type="region of interest" description="Disordered" evidence="1">
    <location>
        <begin position="154"/>
        <end position="175"/>
    </location>
</feature>
<dbReference type="Proteomes" id="UP001605036">
    <property type="component" value="Unassembled WGS sequence"/>
</dbReference>
<accession>A0ABD1YLS2</accession>
<name>A0ABD1YLS2_9MARC</name>
<organism evidence="2 3">
    <name type="scientific">Riccia fluitans</name>
    <dbReference type="NCBI Taxonomy" id="41844"/>
    <lineage>
        <taxon>Eukaryota</taxon>
        <taxon>Viridiplantae</taxon>
        <taxon>Streptophyta</taxon>
        <taxon>Embryophyta</taxon>
        <taxon>Marchantiophyta</taxon>
        <taxon>Marchantiopsida</taxon>
        <taxon>Marchantiidae</taxon>
        <taxon>Marchantiales</taxon>
        <taxon>Ricciaceae</taxon>
        <taxon>Riccia</taxon>
    </lineage>
</organism>
<comment type="caution">
    <text evidence="2">The sequence shown here is derived from an EMBL/GenBank/DDBJ whole genome shotgun (WGS) entry which is preliminary data.</text>
</comment>
<proteinExistence type="predicted"/>
<evidence type="ECO:0000256" key="1">
    <source>
        <dbReference type="SAM" id="MobiDB-lite"/>
    </source>
</evidence>
<evidence type="ECO:0000313" key="3">
    <source>
        <dbReference type="Proteomes" id="UP001605036"/>
    </source>
</evidence>
<evidence type="ECO:0000313" key="2">
    <source>
        <dbReference type="EMBL" id="KAL2630642.1"/>
    </source>
</evidence>